<organism evidence="1 2">
    <name type="scientific">Favolaschia claudopus</name>
    <dbReference type="NCBI Taxonomy" id="2862362"/>
    <lineage>
        <taxon>Eukaryota</taxon>
        <taxon>Fungi</taxon>
        <taxon>Dikarya</taxon>
        <taxon>Basidiomycota</taxon>
        <taxon>Agaricomycotina</taxon>
        <taxon>Agaricomycetes</taxon>
        <taxon>Agaricomycetidae</taxon>
        <taxon>Agaricales</taxon>
        <taxon>Marasmiineae</taxon>
        <taxon>Mycenaceae</taxon>
        <taxon>Favolaschia</taxon>
    </lineage>
</organism>
<sequence length="163" mass="18554">MDFVDWSVPGFPPSWQAVLDARSAGAHSAPSTEHWGYETEPTPAILPELLEHDFILYGYLMTSEEMEALATKYSALGYPEVYSDKEYRRQSYTRIAVHCTARNVAIKVHTHNQPYNDFVVFFTSASRGAISKRKIPVASKVEEFANEMGIKRKPRWLQARPLS</sequence>
<dbReference type="EMBL" id="JAWWNJ010000032">
    <property type="protein sequence ID" value="KAK7026192.1"/>
    <property type="molecule type" value="Genomic_DNA"/>
</dbReference>
<reference evidence="1 2" key="1">
    <citation type="journal article" date="2024" name="J Genomics">
        <title>Draft genome sequencing and assembly of Favolaschia claudopus CIRM-BRFM 2984 isolated from oak limbs.</title>
        <authorList>
            <person name="Navarro D."/>
            <person name="Drula E."/>
            <person name="Chaduli D."/>
            <person name="Cazenave R."/>
            <person name="Ahrendt S."/>
            <person name="Wang J."/>
            <person name="Lipzen A."/>
            <person name="Daum C."/>
            <person name="Barry K."/>
            <person name="Grigoriev I.V."/>
            <person name="Favel A."/>
            <person name="Rosso M.N."/>
            <person name="Martin F."/>
        </authorList>
    </citation>
    <scope>NUCLEOTIDE SEQUENCE [LARGE SCALE GENOMIC DNA]</scope>
    <source>
        <strain evidence="1 2">CIRM-BRFM 2984</strain>
    </source>
</reference>
<name>A0AAW0BJP7_9AGAR</name>
<evidence type="ECO:0000313" key="2">
    <source>
        <dbReference type="Proteomes" id="UP001362999"/>
    </source>
</evidence>
<dbReference type="Proteomes" id="UP001362999">
    <property type="component" value="Unassembled WGS sequence"/>
</dbReference>
<dbReference type="AlphaFoldDB" id="A0AAW0BJP7"/>
<protein>
    <submittedName>
        <fullName evidence="1">Uncharacterized protein</fullName>
    </submittedName>
</protein>
<accession>A0AAW0BJP7</accession>
<comment type="caution">
    <text evidence="1">The sequence shown here is derived from an EMBL/GenBank/DDBJ whole genome shotgun (WGS) entry which is preliminary data.</text>
</comment>
<evidence type="ECO:0000313" key="1">
    <source>
        <dbReference type="EMBL" id="KAK7026192.1"/>
    </source>
</evidence>
<gene>
    <name evidence="1" type="ORF">R3P38DRAFT_2947381</name>
</gene>
<keyword evidence="2" id="KW-1185">Reference proteome</keyword>
<proteinExistence type="predicted"/>